<evidence type="ECO:0000313" key="2">
    <source>
        <dbReference type="EMBL" id="GEU81305.1"/>
    </source>
</evidence>
<protein>
    <submittedName>
        <fullName evidence="2">Uncharacterized protein</fullName>
    </submittedName>
</protein>
<dbReference type="AlphaFoldDB" id="A0A6L2N9L6"/>
<sequence length="132" mass="14791">MRTPGRCADKWVNDSSDDSKGVSSKGTSIKSIPKEGLLIARLSKEPIPKELLAWYGYDIVEDYLLVAENPILKVIFKSPNPIKRCVLGLAKVETWDNIMKQYGIRTPGRCADKSKGKKGLMLKVMKGFHHFV</sequence>
<feature type="region of interest" description="Disordered" evidence="1">
    <location>
        <begin position="1"/>
        <end position="28"/>
    </location>
</feature>
<evidence type="ECO:0000256" key="1">
    <source>
        <dbReference type="SAM" id="MobiDB-lite"/>
    </source>
</evidence>
<comment type="caution">
    <text evidence="2">The sequence shown here is derived from an EMBL/GenBank/DDBJ whole genome shotgun (WGS) entry which is preliminary data.</text>
</comment>
<accession>A0A6L2N9L6</accession>
<proteinExistence type="predicted"/>
<dbReference type="EMBL" id="BKCJ010008252">
    <property type="protein sequence ID" value="GEU81305.1"/>
    <property type="molecule type" value="Genomic_DNA"/>
</dbReference>
<name>A0A6L2N9L6_TANCI</name>
<feature type="compositionally biased region" description="Basic and acidic residues" evidence="1">
    <location>
        <begin position="7"/>
        <end position="20"/>
    </location>
</feature>
<gene>
    <name evidence="2" type="ORF">Tci_053283</name>
</gene>
<reference evidence="2" key="1">
    <citation type="journal article" date="2019" name="Sci. Rep.">
        <title>Draft genome of Tanacetum cinerariifolium, the natural source of mosquito coil.</title>
        <authorList>
            <person name="Yamashiro T."/>
            <person name="Shiraishi A."/>
            <person name="Satake H."/>
            <person name="Nakayama K."/>
        </authorList>
    </citation>
    <scope>NUCLEOTIDE SEQUENCE</scope>
</reference>
<organism evidence="2">
    <name type="scientific">Tanacetum cinerariifolium</name>
    <name type="common">Dalmatian daisy</name>
    <name type="synonym">Chrysanthemum cinerariifolium</name>
    <dbReference type="NCBI Taxonomy" id="118510"/>
    <lineage>
        <taxon>Eukaryota</taxon>
        <taxon>Viridiplantae</taxon>
        <taxon>Streptophyta</taxon>
        <taxon>Embryophyta</taxon>
        <taxon>Tracheophyta</taxon>
        <taxon>Spermatophyta</taxon>
        <taxon>Magnoliopsida</taxon>
        <taxon>eudicotyledons</taxon>
        <taxon>Gunneridae</taxon>
        <taxon>Pentapetalae</taxon>
        <taxon>asterids</taxon>
        <taxon>campanulids</taxon>
        <taxon>Asterales</taxon>
        <taxon>Asteraceae</taxon>
        <taxon>Asteroideae</taxon>
        <taxon>Anthemideae</taxon>
        <taxon>Anthemidinae</taxon>
        <taxon>Tanacetum</taxon>
    </lineage>
</organism>